<name>A0AA35P8V6_9SAUR</name>
<gene>
    <name evidence="1" type="ORF">PODLI_1B040970</name>
</gene>
<protein>
    <submittedName>
        <fullName evidence="1">Uncharacterized protein</fullName>
    </submittedName>
</protein>
<proteinExistence type="predicted"/>
<evidence type="ECO:0000313" key="1">
    <source>
        <dbReference type="EMBL" id="CAI5775912.1"/>
    </source>
</evidence>
<organism evidence="1 2">
    <name type="scientific">Podarcis lilfordi</name>
    <name type="common">Lilford's wall lizard</name>
    <dbReference type="NCBI Taxonomy" id="74358"/>
    <lineage>
        <taxon>Eukaryota</taxon>
        <taxon>Metazoa</taxon>
        <taxon>Chordata</taxon>
        <taxon>Craniata</taxon>
        <taxon>Vertebrata</taxon>
        <taxon>Euteleostomi</taxon>
        <taxon>Lepidosauria</taxon>
        <taxon>Squamata</taxon>
        <taxon>Bifurcata</taxon>
        <taxon>Unidentata</taxon>
        <taxon>Episquamata</taxon>
        <taxon>Laterata</taxon>
        <taxon>Lacertibaenia</taxon>
        <taxon>Lacertidae</taxon>
        <taxon>Podarcis</taxon>
    </lineage>
</organism>
<evidence type="ECO:0000313" key="2">
    <source>
        <dbReference type="Proteomes" id="UP001178461"/>
    </source>
</evidence>
<dbReference type="Proteomes" id="UP001178461">
    <property type="component" value="Chromosome 5"/>
</dbReference>
<sequence>MAWGGLQPGHAKLYGISCCCVDGATSSQAASGLMASPKVVADSRQSASEVGSLRKNRPLLTGAWRKERLT</sequence>
<dbReference type="EMBL" id="OX395130">
    <property type="protein sequence ID" value="CAI5775912.1"/>
    <property type="molecule type" value="Genomic_DNA"/>
</dbReference>
<accession>A0AA35P8V6</accession>
<keyword evidence="2" id="KW-1185">Reference proteome</keyword>
<dbReference type="AlphaFoldDB" id="A0AA35P8V6"/>
<reference evidence="1" key="1">
    <citation type="submission" date="2022-12" db="EMBL/GenBank/DDBJ databases">
        <authorList>
            <person name="Alioto T."/>
            <person name="Alioto T."/>
            <person name="Gomez Garrido J."/>
        </authorList>
    </citation>
    <scope>NUCLEOTIDE SEQUENCE</scope>
</reference>